<dbReference type="InterPro" id="IPR014078">
    <property type="entry name" value="Nudix_YtkD"/>
</dbReference>
<gene>
    <name evidence="5" type="primary">ytkD</name>
    <name evidence="5" type="ORF">JR050_01515</name>
</gene>
<dbReference type="RefSeq" id="WP_204201750.1">
    <property type="nucleotide sequence ID" value="NZ_JAFELM010000012.1"/>
</dbReference>
<dbReference type="InterPro" id="IPR020476">
    <property type="entry name" value="Nudix_hydrolase"/>
</dbReference>
<dbReference type="PANTHER" id="PTHR43736:SF1">
    <property type="entry name" value="DIHYDRONEOPTERIN TRIPHOSPHATE DIPHOSPHATASE"/>
    <property type="match status" value="1"/>
</dbReference>
<protein>
    <submittedName>
        <fullName evidence="5">Nucleoside triphosphatase YtkD</fullName>
    </submittedName>
</protein>
<accession>A0ABS2DD20</accession>
<comment type="caution">
    <text evidence="5">The sequence shown here is derived from an EMBL/GenBank/DDBJ whole genome shotgun (WGS) entry which is preliminary data.</text>
</comment>
<evidence type="ECO:0000313" key="5">
    <source>
        <dbReference type="EMBL" id="MBM6616358.1"/>
    </source>
</evidence>
<dbReference type="PROSITE" id="PS00893">
    <property type="entry name" value="NUDIX_BOX"/>
    <property type="match status" value="1"/>
</dbReference>
<evidence type="ECO:0000256" key="2">
    <source>
        <dbReference type="ARBA" id="ARBA00022801"/>
    </source>
</evidence>
<sequence length="160" mass="18487">MHTFTDHYQNEVNLSFTIHPFSSEPKHVWVICRYQDKWLLTAHSRRGLEFPGGKVEKGETAEEAAIREVKEETGGHVSSIQYIGQYKVSGRGKTIIKSIYFAEIAELIKQPTYYETNGPVLLSSLPKEVAHDRRFSFIMKDDVLLHSLTYIREKLKFVNI</sequence>
<dbReference type="InterPro" id="IPR000086">
    <property type="entry name" value="NUDIX_hydrolase_dom"/>
</dbReference>
<reference evidence="5 6" key="1">
    <citation type="submission" date="2021-02" db="EMBL/GenBank/DDBJ databases">
        <title>Bacillus sp. RD4P76, an endophyte from a halophyte.</title>
        <authorList>
            <person name="Sun J.-Q."/>
        </authorList>
    </citation>
    <scope>NUCLEOTIDE SEQUENCE [LARGE SCALE GENOMIC DNA]</scope>
    <source>
        <strain evidence="5 6">RD4P76</strain>
    </source>
</reference>
<dbReference type="InterPro" id="IPR020084">
    <property type="entry name" value="NUDIX_hydrolase_CS"/>
</dbReference>
<dbReference type="PROSITE" id="PS51462">
    <property type="entry name" value="NUDIX"/>
    <property type="match status" value="1"/>
</dbReference>
<keyword evidence="2 3" id="KW-0378">Hydrolase</keyword>
<evidence type="ECO:0000313" key="6">
    <source>
        <dbReference type="Proteomes" id="UP001518925"/>
    </source>
</evidence>
<dbReference type="NCBIfam" id="TIGR02705">
    <property type="entry name" value="nudix_YtkD"/>
    <property type="match status" value="1"/>
</dbReference>
<comment type="similarity">
    <text evidence="1 3">Belongs to the Nudix hydrolase family.</text>
</comment>
<dbReference type="CDD" id="cd04665">
    <property type="entry name" value="NUDIX_RppH"/>
    <property type="match status" value="1"/>
</dbReference>
<dbReference type="PANTHER" id="PTHR43736">
    <property type="entry name" value="ADP-RIBOSE PYROPHOSPHATASE"/>
    <property type="match status" value="1"/>
</dbReference>
<evidence type="ECO:0000256" key="3">
    <source>
        <dbReference type="RuleBase" id="RU003476"/>
    </source>
</evidence>
<feature type="domain" description="Nudix hydrolase" evidence="4">
    <location>
        <begin position="11"/>
        <end position="145"/>
    </location>
</feature>
<organism evidence="5 6">
    <name type="scientific">Bacillus suaedaesalsae</name>
    <dbReference type="NCBI Taxonomy" id="2810349"/>
    <lineage>
        <taxon>Bacteria</taxon>
        <taxon>Bacillati</taxon>
        <taxon>Bacillota</taxon>
        <taxon>Bacilli</taxon>
        <taxon>Bacillales</taxon>
        <taxon>Bacillaceae</taxon>
        <taxon>Bacillus</taxon>
    </lineage>
</organism>
<proteinExistence type="inferred from homology"/>
<evidence type="ECO:0000256" key="1">
    <source>
        <dbReference type="ARBA" id="ARBA00005582"/>
    </source>
</evidence>
<dbReference type="Pfam" id="PF00293">
    <property type="entry name" value="NUDIX"/>
    <property type="match status" value="1"/>
</dbReference>
<evidence type="ECO:0000259" key="4">
    <source>
        <dbReference type="PROSITE" id="PS51462"/>
    </source>
</evidence>
<dbReference type="Gene3D" id="3.90.79.10">
    <property type="entry name" value="Nucleoside Triphosphate Pyrophosphohydrolase"/>
    <property type="match status" value="1"/>
</dbReference>
<dbReference type="PRINTS" id="PR00502">
    <property type="entry name" value="NUDIXFAMILY"/>
</dbReference>
<dbReference type="InterPro" id="IPR015797">
    <property type="entry name" value="NUDIX_hydrolase-like_dom_sf"/>
</dbReference>
<keyword evidence="6" id="KW-1185">Reference proteome</keyword>
<dbReference type="Proteomes" id="UP001518925">
    <property type="component" value="Unassembled WGS sequence"/>
</dbReference>
<dbReference type="SUPFAM" id="SSF55811">
    <property type="entry name" value="Nudix"/>
    <property type="match status" value="1"/>
</dbReference>
<name>A0ABS2DD20_9BACI</name>
<dbReference type="EMBL" id="JAFELM010000012">
    <property type="protein sequence ID" value="MBM6616358.1"/>
    <property type="molecule type" value="Genomic_DNA"/>
</dbReference>